<name>A0A1T0B6R7_9PAST</name>
<dbReference type="SUPFAM" id="SSF69279">
    <property type="entry name" value="Phage tail proteins"/>
    <property type="match status" value="1"/>
</dbReference>
<gene>
    <name evidence="3" type="ORF">B0188_03425</name>
</gene>
<dbReference type="Pfam" id="PF21929">
    <property type="entry name" value="GpP_4th"/>
    <property type="match status" value="1"/>
</dbReference>
<dbReference type="STRING" id="123822.B0188_03425"/>
<dbReference type="AlphaFoldDB" id="A0A1T0B6R7"/>
<sequence length="153" mass="16946">MSASGLKVEVSDSTINRYRPTVLIADENMTGNVGKQRAEWERQRNNAEGQRSTATVQGWTKPDGSLWLPNQIVRLNAPQLGLEGAERLIVECAYTLDESGTKTVLTLVHRDAFDEPPEPLNLDKDGKKRKSKKAKKAKGKDSGGEHDPDIYTN</sequence>
<organism evidence="3 4">
    <name type="scientific">[Haemophilus] felis</name>
    <dbReference type="NCBI Taxonomy" id="123822"/>
    <lineage>
        <taxon>Bacteria</taxon>
        <taxon>Pseudomonadati</taxon>
        <taxon>Pseudomonadota</taxon>
        <taxon>Gammaproteobacteria</taxon>
        <taxon>Pasteurellales</taxon>
        <taxon>Pasteurellaceae</taxon>
    </lineage>
</organism>
<evidence type="ECO:0000256" key="1">
    <source>
        <dbReference type="SAM" id="MobiDB-lite"/>
    </source>
</evidence>
<comment type="caution">
    <text evidence="3">The sequence shown here is derived from an EMBL/GenBank/DDBJ whole genome shotgun (WGS) entry which is preliminary data.</text>
</comment>
<dbReference type="EMBL" id="MUYB01000012">
    <property type="protein sequence ID" value="OOS05838.1"/>
    <property type="molecule type" value="Genomic_DNA"/>
</dbReference>
<evidence type="ECO:0000313" key="4">
    <source>
        <dbReference type="Proteomes" id="UP000190023"/>
    </source>
</evidence>
<feature type="compositionally biased region" description="Basic and acidic residues" evidence="1">
    <location>
        <begin position="139"/>
        <end position="153"/>
    </location>
</feature>
<evidence type="ECO:0000259" key="2">
    <source>
        <dbReference type="Pfam" id="PF21929"/>
    </source>
</evidence>
<reference evidence="3 4" key="1">
    <citation type="submission" date="2017-02" db="EMBL/GenBank/DDBJ databases">
        <title>Draft genome sequence of Haemophilus felis CCUG 31170 type strain.</title>
        <authorList>
            <person name="Engstrom-Jakobsson H."/>
            <person name="Salva-Serra F."/>
            <person name="Thorell K."/>
            <person name="Gonzales-Siles L."/>
            <person name="Karlsson R."/>
            <person name="Boulund F."/>
            <person name="Engstrand L."/>
            <person name="Kristiansson E."/>
            <person name="Moore E."/>
        </authorList>
    </citation>
    <scope>NUCLEOTIDE SEQUENCE [LARGE SCALE GENOMIC DNA]</scope>
    <source>
        <strain evidence="3 4">CCUG 31170</strain>
    </source>
</reference>
<feature type="domain" description="Baseplate hub protein gp44/GpP-like C-terminal" evidence="2">
    <location>
        <begin position="33"/>
        <end position="114"/>
    </location>
</feature>
<proteinExistence type="predicted"/>
<accession>A0A1T0B6R7</accession>
<feature type="compositionally biased region" description="Basic residues" evidence="1">
    <location>
        <begin position="127"/>
        <end position="138"/>
    </location>
</feature>
<dbReference type="Gene3D" id="2.30.300.10">
    <property type="entry name" value="Baseplate protein-like domain - beta roll fold"/>
    <property type="match status" value="1"/>
</dbReference>
<feature type="region of interest" description="Disordered" evidence="1">
    <location>
        <begin position="111"/>
        <end position="153"/>
    </location>
</feature>
<dbReference type="OrthoDB" id="9016931at2"/>
<protein>
    <submittedName>
        <fullName evidence="3">Phage tail protein</fullName>
    </submittedName>
</protein>
<evidence type="ECO:0000313" key="3">
    <source>
        <dbReference type="EMBL" id="OOS05838.1"/>
    </source>
</evidence>
<dbReference type="InterPro" id="IPR053982">
    <property type="entry name" value="Gp44/GpP-like_C"/>
</dbReference>
<keyword evidence="4" id="KW-1185">Reference proteome</keyword>
<dbReference type="Proteomes" id="UP000190023">
    <property type="component" value="Unassembled WGS sequence"/>
</dbReference>